<dbReference type="CDD" id="cd00761">
    <property type="entry name" value="Glyco_tranf_GTA_type"/>
    <property type="match status" value="1"/>
</dbReference>
<dbReference type="InterPro" id="IPR001173">
    <property type="entry name" value="Glyco_trans_2-like"/>
</dbReference>
<dbReference type="RefSeq" id="WP_091968812.1">
    <property type="nucleotide sequence ID" value="NZ_FOGZ01000008.1"/>
</dbReference>
<sequence>MTPRVSVVIPAYNNAKYIRATLQSVLSQDYDDYEVVIADHSSADGTAAVIKEFSHDPRLRILSPTPAGGGAQHNWQRVTDEARGELLKLVCGDDLIDSSLLSRQVQAFDESPELTLCSARRRLIDEDGKTIIASRGVPSRLWGHHPGTEAVRATIRGGTNIFGEPGCVMMRRDALAMIGGWDNTNPYVIDERTCCRVLLVDAEAGRGGFFGSGEALAAFRISSTQWSVRLANSQSDQVAQFHADMLREYPDAVTPSDVRIGNLRARAVAYCRRAVYLGLGFRGVGRRNKVVSHD</sequence>
<protein>
    <submittedName>
        <fullName evidence="2">Glycosyl transferase family 2</fullName>
    </submittedName>
</protein>
<dbReference type="Gene3D" id="3.90.550.10">
    <property type="entry name" value="Spore Coat Polysaccharide Biosynthesis Protein SpsA, Chain A"/>
    <property type="match status" value="1"/>
</dbReference>
<reference evidence="3" key="1">
    <citation type="submission" date="2016-10" db="EMBL/GenBank/DDBJ databases">
        <authorList>
            <person name="Varghese N."/>
            <person name="Submissions S."/>
        </authorList>
    </citation>
    <scope>NUCLEOTIDE SEQUENCE [LARGE SCALE GENOMIC DNA]</scope>
    <source>
        <strain evidence="3">DSM 16859</strain>
    </source>
</reference>
<accession>A0A1H9RRJ4</accession>
<evidence type="ECO:0000259" key="1">
    <source>
        <dbReference type="Pfam" id="PF00535"/>
    </source>
</evidence>
<dbReference type="STRING" id="64702.SAMN05443377_10875"/>
<dbReference type="Proteomes" id="UP000198815">
    <property type="component" value="Unassembled WGS sequence"/>
</dbReference>
<organism evidence="2 3">
    <name type="scientific">Propionibacterium cyclohexanicum</name>
    <dbReference type="NCBI Taxonomy" id="64702"/>
    <lineage>
        <taxon>Bacteria</taxon>
        <taxon>Bacillati</taxon>
        <taxon>Actinomycetota</taxon>
        <taxon>Actinomycetes</taxon>
        <taxon>Propionibacteriales</taxon>
        <taxon>Propionibacteriaceae</taxon>
        <taxon>Propionibacterium</taxon>
    </lineage>
</organism>
<evidence type="ECO:0000313" key="2">
    <source>
        <dbReference type="EMBL" id="SER74539.1"/>
    </source>
</evidence>
<dbReference type="OrthoDB" id="3177103at2"/>
<dbReference type="Pfam" id="PF00535">
    <property type="entry name" value="Glycos_transf_2"/>
    <property type="match status" value="1"/>
</dbReference>
<proteinExistence type="predicted"/>
<evidence type="ECO:0000313" key="3">
    <source>
        <dbReference type="Proteomes" id="UP000198815"/>
    </source>
</evidence>
<dbReference type="InterPro" id="IPR050834">
    <property type="entry name" value="Glycosyltransf_2"/>
</dbReference>
<dbReference type="InterPro" id="IPR029044">
    <property type="entry name" value="Nucleotide-diphossugar_trans"/>
</dbReference>
<feature type="domain" description="Glycosyltransferase 2-like" evidence="1">
    <location>
        <begin position="6"/>
        <end position="175"/>
    </location>
</feature>
<dbReference type="SUPFAM" id="SSF53448">
    <property type="entry name" value="Nucleotide-diphospho-sugar transferases"/>
    <property type="match status" value="1"/>
</dbReference>
<dbReference type="PANTHER" id="PTHR43685">
    <property type="entry name" value="GLYCOSYLTRANSFERASE"/>
    <property type="match status" value="1"/>
</dbReference>
<name>A0A1H9RRJ4_9ACTN</name>
<dbReference type="AlphaFoldDB" id="A0A1H9RRJ4"/>
<dbReference type="PANTHER" id="PTHR43685:SF2">
    <property type="entry name" value="GLYCOSYLTRANSFERASE 2-LIKE DOMAIN-CONTAINING PROTEIN"/>
    <property type="match status" value="1"/>
</dbReference>
<dbReference type="GO" id="GO:0016740">
    <property type="term" value="F:transferase activity"/>
    <property type="evidence" value="ECO:0007669"/>
    <property type="project" value="UniProtKB-KW"/>
</dbReference>
<keyword evidence="2" id="KW-0808">Transferase</keyword>
<gene>
    <name evidence="2" type="ORF">SAMN05443377_10875</name>
</gene>
<dbReference type="EMBL" id="FOGZ01000008">
    <property type="protein sequence ID" value="SER74539.1"/>
    <property type="molecule type" value="Genomic_DNA"/>
</dbReference>
<keyword evidence="3" id="KW-1185">Reference proteome</keyword>